<dbReference type="GO" id="GO:0046872">
    <property type="term" value="F:metal ion binding"/>
    <property type="evidence" value="ECO:0007669"/>
    <property type="project" value="UniProtKB-KW"/>
</dbReference>
<evidence type="ECO:0000256" key="1">
    <source>
        <dbReference type="ARBA" id="ARBA00001946"/>
    </source>
</evidence>
<dbReference type="PANTHER" id="PTHR46193:SF10">
    <property type="entry name" value="6-PHOSPHOGLUCONATE PHOSPHATASE"/>
    <property type="match status" value="1"/>
</dbReference>
<dbReference type="PANTHER" id="PTHR46193">
    <property type="entry name" value="6-PHOSPHOGLUCONATE PHOSPHATASE"/>
    <property type="match status" value="1"/>
</dbReference>
<keyword evidence="4" id="KW-0460">Magnesium</keyword>
<keyword evidence="3" id="KW-0479">Metal-binding</keyword>
<evidence type="ECO:0000256" key="2">
    <source>
        <dbReference type="ARBA" id="ARBA00006171"/>
    </source>
</evidence>
<keyword evidence="5" id="KW-0378">Hydrolase</keyword>
<dbReference type="SFLD" id="SFLDS00003">
    <property type="entry name" value="Haloacid_Dehalogenase"/>
    <property type="match status" value="1"/>
</dbReference>
<dbReference type="Gene3D" id="1.10.150.240">
    <property type="entry name" value="Putative phosphatase, domain 2"/>
    <property type="match status" value="1"/>
</dbReference>
<reference evidence="5 6" key="1">
    <citation type="journal article" date="2012" name="J. Bacteriol.">
        <title>Genome sequence of a novel nicotine-degrading strain, Pseudomonas geniculata N1.</title>
        <authorList>
            <person name="Tang H."/>
            <person name="Yu H."/>
            <person name="Tai C."/>
            <person name="Huang K."/>
            <person name="Liu Y."/>
            <person name="Wang L."/>
            <person name="Yao Y."/>
            <person name="Wu G."/>
            <person name="Xu P."/>
        </authorList>
    </citation>
    <scope>NUCLEOTIDE SEQUENCE [LARGE SCALE GENOMIC DNA]</scope>
    <source>
        <strain evidence="5 6">N1</strain>
    </source>
</reference>
<dbReference type="SUPFAM" id="SSF56784">
    <property type="entry name" value="HAD-like"/>
    <property type="match status" value="1"/>
</dbReference>
<dbReference type="InterPro" id="IPR036412">
    <property type="entry name" value="HAD-like_sf"/>
</dbReference>
<dbReference type="OrthoDB" id="9800058at2"/>
<dbReference type="SFLD" id="SFLDG01135">
    <property type="entry name" value="C1.5.6:_HAD__Beta-PGM__Phospha"/>
    <property type="match status" value="1"/>
</dbReference>
<proteinExistence type="inferred from homology"/>
<organism evidence="5 6">
    <name type="scientific">Stenotrophomonas geniculata N1</name>
    <dbReference type="NCBI Taxonomy" id="1167641"/>
    <lineage>
        <taxon>Bacteria</taxon>
        <taxon>Pseudomonadati</taxon>
        <taxon>Pseudomonadota</taxon>
        <taxon>Gammaproteobacteria</taxon>
        <taxon>Lysobacterales</taxon>
        <taxon>Lysobacteraceae</taxon>
        <taxon>Stenotrophomonas</taxon>
    </lineage>
</organism>
<protein>
    <submittedName>
        <fullName evidence="5">HAD family hydrolase</fullName>
    </submittedName>
</protein>
<gene>
    <name evidence="5" type="ORF">W7K_07425</name>
</gene>
<comment type="caution">
    <text evidence="5">The sequence shown here is derived from an EMBL/GenBank/DDBJ whole genome shotgun (WGS) entry which is preliminary data.</text>
</comment>
<dbReference type="InterPro" id="IPR006439">
    <property type="entry name" value="HAD-SF_hydro_IA"/>
</dbReference>
<dbReference type="GO" id="GO:0016787">
    <property type="term" value="F:hydrolase activity"/>
    <property type="evidence" value="ECO:0007669"/>
    <property type="project" value="UniProtKB-KW"/>
</dbReference>
<dbReference type="Pfam" id="PF00702">
    <property type="entry name" value="Hydrolase"/>
    <property type="match status" value="1"/>
</dbReference>
<dbReference type="SFLD" id="SFLDG01129">
    <property type="entry name" value="C1.5:_HAD__Beta-PGM__Phosphata"/>
    <property type="match status" value="1"/>
</dbReference>
<accession>A0A0L8ACZ2</accession>
<evidence type="ECO:0000313" key="5">
    <source>
        <dbReference type="EMBL" id="KOF00166.1"/>
    </source>
</evidence>
<comment type="cofactor">
    <cofactor evidence="1">
        <name>Mg(2+)</name>
        <dbReference type="ChEBI" id="CHEBI:18420"/>
    </cofactor>
</comment>
<dbReference type="NCBIfam" id="TIGR01509">
    <property type="entry name" value="HAD-SF-IA-v3"/>
    <property type="match status" value="1"/>
</dbReference>
<evidence type="ECO:0000256" key="3">
    <source>
        <dbReference type="ARBA" id="ARBA00022723"/>
    </source>
</evidence>
<evidence type="ECO:0000256" key="4">
    <source>
        <dbReference type="ARBA" id="ARBA00022842"/>
    </source>
</evidence>
<dbReference type="RefSeq" id="WP_010485561.1">
    <property type="nucleotide sequence ID" value="NZ_AJLO02000015.1"/>
</dbReference>
<dbReference type="InterPro" id="IPR023214">
    <property type="entry name" value="HAD_sf"/>
</dbReference>
<dbReference type="InterPro" id="IPR023198">
    <property type="entry name" value="PGP-like_dom2"/>
</dbReference>
<dbReference type="AlphaFoldDB" id="A0A0L8ACZ2"/>
<evidence type="ECO:0000313" key="6">
    <source>
        <dbReference type="Proteomes" id="UP000036890"/>
    </source>
</evidence>
<name>A0A0L8ACZ2_9GAMM</name>
<comment type="similarity">
    <text evidence="2">Belongs to the HAD-like hydrolase superfamily. CbbY/CbbZ/Gph/YieH family.</text>
</comment>
<sequence>MSRFPFDAVLFDCDGVLVDSEPLVARVLSEMLTERGWPLTPAQAGKVFLGQSVAHLAGLIEERTGKPFTEAWLEEFRQQRNRALERDLEAIQGAPEAVRAIAAATGGRIACASGADLLKVKLQLGKVGILDAFGDHVYSGQDMPNTKPHPDVYLAAAAALGVDPKRCAVIEDTVTGATAGVAAGATVFGFSEGGPHHSTPEALRAAGAQVIFQRMEDLPALLAAYTADAAA</sequence>
<dbReference type="InterPro" id="IPR051600">
    <property type="entry name" value="Beta-PGM-like"/>
</dbReference>
<dbReference type="EMBL" id="AJLO02000015">
    <property type="protein sequence ID" value="KOF00166.1"/>
    <property type="molecule type" value="Genomic_DNA"/>
</dbReference>
<dbReference type="Gene3D" id="3.40.50.1000">
    <property type="entry name" value="HAD superfamily/HAD-like"/>
    <property type="match status" value="1"/>
</dbReference>
<dbReference type="Proteomes" id="UP000036890">
    <property type="component" value="Unassembled WGS sequence"/>
</dbReference>